<comment type="caution">
    <text evidence="8">The sequence shown here is derived from an EMBL/GenBank/DDBJ whole genome shotgun (WGS) entry which is preliminary data.</text>
</comment>
<evidence type="ECO:0000313" key="8">
    <source>
        <dbReference type="EMBL" id="DBA22465.1"/>
    </source>
</evidence>
<gene>
    <name evidence="8" type="ORF">GDO54_013491</name>
</gene>
<keyword evidence="5" id="KW-0804">Transcription</keyword>
<dbReference type="GO" id="GO:0000981">
    <property type="term" value="F:DNA-binding transcription factor activity, RNA polymerase II-specific"/>
    <property type="evidence" value="ECO:0007669"/>
    <property type="project" value="TreeGrafter"/>
</dbReference>
<dbReference type="GO" id="GO:0002376">
    <property type="term" value="P:immune system process"/>
    <property type="evidence" value="ECO:0007669"/>
    <property type="project" value="TreeGrafter"/>
</dbReference>
<dbReference type="InterPro" id="IPR036390">
    <property type="entry name" value="WH_DNA-bd_sf"/>
</dbReference>
<evidence type="ECO:0000256" key="5">
    <source>
        <dbReference type="ARBA" id="ARBA00023163"/>
    </source>
</evidence>
<organism evidence="8 9">
    <name type="scientific">Pyxicephalus adspersus</name>
    <name type="common">African bullfrog</name>
    <dbReference type="NCBI Taxonomy" id="30357"/>
    <lineage>
        <taxon>Eukaryota</taxon>
        <taxon>Metazoa</taxon>
        <taxon>Chordata</taxon>
        <taxon>Craniata</taxon>
        <taxon>Vertebrata</taxon>
        <taxon>Euteleostomi</taxon>
        <taxon>Amphibia</taxon>
        <taxon>Batrachia</taxon>
        <taxon>Anura</taxon>
        <taxon>Neobatrachia</taxon>
        <taxon>Ranoidea</taxon>
        <taxon>Pyxicephalidae</taxon>
        <taxon>Pyxicephalinae</taxon>
        <taxon>Pyxicephalus</taxon>
    </lineage>
</organism>
<evidence type="ECO:0000256" key="3">
    <source>
        <dbReference type="ARBA" id="ARBA00023125"/>
    </source>
</evidence>
<proteinExistence type="predicted"/>
<keyword evidence="4" id="KW-0010">Activator</keyword>
<sequence length="419" mass="47089">MATGRSHSARKLKPWLVEQIESGKYPGLMWDDEEKTCFRIPWKHAGKQDFRHDEDAAIFKAWALYKNKFQNGDKVDAAAWKTRFRCALNKSPEFQELPGRSQLDISEPYKVYKIVPLEEQGNPTSGKQAKKRKMTADSKAISCDEVDHKEKKPDHVILELSCIETVEATSCASADSGNGSDTSIADAPTIIQHISNCEPQQPEHHNTTLNMQVTVLYSGVEVSHHLVQSGECKLSAKPPTRCFFGEMEHVLLPLPTEPLDKDIQKKTGDLLKYLEAGVMLASNSHGIFAQRQKSCSGRIYWTGPCSNSQGTINKLERDKHVKLFDAQKFREELELYKTKGGNPPDYQVTLCFGEEFSDRDPTEDKLITAKIEQVTALKLVQQATENLGNTHVHDQVPEEPSSPYLIQLMPVDTSDSIYA</sequence>
<keyword evidence="3" id="KW-0238">DNA-binding</keyword>
<dbReference type="InterPro" id="IPR019471">
    <property type="entry name" value="Interferon_reg_factor-3"/>
</dbReference>
<protein>
    <recommendedName>
        <fullName evidence="7">IRF tryptophan pentad repeat domain-containing protein</fullName>
    </recommendedName>
</protein>
<dbReference type="GO" id="GO:0000978">
    <property type="term" value="F:RNA polymerase II cis-regulatory region sequence-specific DNA binding"/>
    <property type="evidence" value="ECO:0007669"/>
    <property type="project" value="TreeGrafter"/>
</dbReference>
<dbReference type="FunFam" id="1.10.10.10:FF:000041">
    <property type="entry name" value="Interferon regulatory factor 4"/>
    <property type="match status" value="1"/>
</dbReference>
<dbReference type="CDD" id="cd00103">
    <property type="entry name" value="IRF"/>
    <property type="match status" value="1"/>
</dbReference>
<feature type="domain" description="IRF tryptophan pentad repeat" evidence="7">
    <location>
        <begin position="9"/>
        <end position="116"/>
    </location>
</feature>
<dbReference type="SUPFAM" id="SSF49879">
    <property type="entry name" value="SMAD/FHA domain"/>
    <property type="match status" value="1"/>
</dbReference>
<dbReference type="Pfam" id="PF10401">
    <property type="entry name" value="IRF-3"/>
    <property type="match status" value="1"/>
</dbReference>
<keyword evidence="2" id="KW-0805">Transcription regulation</keyword>
<evidence type="ECO:0000256" key="4">
    <source>
        <dbReference type="ARBA" id="ARBA00023159"/>
    </source>
</evidence>
<accession>A0AAV3A4K1</accession>
<dbReference type="SMART" id="SM00348">
    <property type="entry name" value="IRF"/>
    <property type="match status" value="1"/>
</dbReference>
<dbReference type="InterPro" id="IPR001346">
    <property type="entry name" value="Interferon_reg_fact_DNA-bd_dom"/>
</dbReference>
<dbReference type="AlphaFoldDB" id="A0AAV3A4K1"/>
<dbReference type="SMART" id="SM01243">
    <property type="entry name" value="IRF-3"/>
    <property type="match status" value="1"/>
</dbReference>
<dbReference type="Proteomes" id="UP001181693">
    <property type="component" value="Unassembled WGS sequence"/>
</dbReference>
<keyword evidence="6" id="KW-0539">Nucleus</keyword>
<evidence type="ECO:0000259" key="7">
    <source>
        <dbReference type="PROSITE" id="PS51507"/>
    </source>
</evidence>
<dbReference type="SUPFAM" id="SSF46785">
    <property type="entry name" value="Winged helix' DNA-binding domain"/>
    <property type="match status" value="1"/>
</dbReference>
<dbReference type="PRINTS" id="PR00267">
    <property type="entry name" value="INTFRNREGFCT"/>
</dbReference>
<evidence type="ECO:0000256" key="1">
    <source>
        <dbReference type="ARBA" id="ARBA00004123"/>
    </source>
</evidence>
<dbReference type="Gene3D" id="1.10.10.10">
    <property type="entry name" value="Winged helix-like DNA-binding domain superfamily/Winged helix DNA-binding domain"/>
    <property type="match status" value="1"/>
</dbReference>
<reference evidence="8" key="1">
    <citation type="thesis" date="2020" institute="ProQuest LLC" country="789 East Eisenhower Parkway, Ann Arbor, MI, USA">
        <title>Comparative Genomics and Chromosome Evolution.</title>
        <authorList>
            <person name="Mudd A.B."/>
        </authorList>
    </citation>
    <scope>NUCLEOTIDE SEQUENCE</scope>
    <source>
        <strain evidence="8">1538</strain>
        <tissue evidence="8">Blood</tissue>
    </source>
</reference>
<dbReference type="Gene3D" id="2.60.200.10">
    <property type="match status" value="1"/>
</dbReference>
<evidence type="ECO:0000256" key="2">
    <source>
        <dbReference type="ARBA" id="ARBA00023015"/>
    </source>
</evidence>
<dbReference type="InterPro" id="IPR019817">
    <property type="entry name" value="Interferon_reg_fac_CS"/>
</dbReference>
<name>A0AAV3A4K1_PYXAD</name>
<evidence type="ECO:0000256" key="6">
    <source>
        <dbReference type="ARBA" id="ARBA00023242"/>
    </source>
</evidence>
<dbReference type="InterPro" id="IPR036388">
    <property type="entry name" value="WH-like_DNA-bd_sf"/>
</dbReference>
<dbReference type="PROSITE" id="PS00601">
    <property type="entry name" value="IRF_1"/>
    <property type="match status" value="1"/>
</dbReference>
<dbReference type="InterPro" id="IPR008984">
    <property type="entry name" value="SMAD_FHA_dom_sf"/>
</dbReference>
<dbReference type="InterPro" id="IPR017855">
    <property type="entry name" value="SMAD-like_dom_sf"/>
</dbReference>
<dbReference type="Pfam" id="PF00605">
    <property type="entry name" value="IRF"/>
    <property type="match status" value="1"/>
</dbReference>
<keyword evidence="9" id="KW-1185">Reference proteome</keyword>
<dbReference type="PANTHER" id="PTHR11949">
    <property type="entry name" value="INTERFERON REGULATORY FACTOR"/>
    <property type="match status" value="1"/>
</dbReference>
<evidence type="ECO:0000313" key="9">
    <source>
        <dbReference type="Proteomes" id="UP001181693"/>
    </source>
</evidence>
<comment type="subcellular location">
    <subcellularLocation>
        <location evidence="1">Nucleus</location>
    </subcellularLocation>
</comment>
<dbReference type="GO" id="GO:0045944">
    <property type="term" value="P:positive regulation of transcription by RNA polymerase II"/>
    <property type="evidence" value="ECO:0007669"/>
    <property type="project" value="UniProtKB-ARBA"/>
</dbReference>
<dbReference type="EMBL" id="DYDO01000006">
    <property type="protein sequence ID" value="DBA22465.1"/>
    <property type="molecule type" value="Genomic_DNA"/>
</dbReference>
<dbReference type="PANTHER" id="PTHR11949:SF26">
    <property type="entry name" value="INTERFERON REGULATORY FACTOR 9"/>
    <property type="match status" value="1"/>
</dbReference>
<dbReference type="GO" id="GO:0005634">
    <property type="term" value="C:nucleus"/>
    <property type="evidence" value="ECO:0007669"/>
    <property type="project" value="UniProtKB-SubCell"/>
</dbReference>
<dbReference type="PROSITE" id="PS51507">
    <property type="entry name" value="IRF_2"/>
    <property type="match status" value="1"/>
</dbReference>